<dbReference type="EMBL" id="JBEWYP010000005">
    <property type="protein sequence ID" value="MET7029877.1"/>
    <property type="molecule type" value="Genomic_DNA"/>
</dbReference>
<evidence type="ECO:0000313" key="2">
    <source>
        <dbReference type="EMBL" id="MET7029877.1"/>
    </source>
</evidence>
<reference evidence="2 3" key="1">
    <citation type="submission" date="2024-07" db="EMBL/GenBank/DDBJ databases">
        <title>The genome sequence of type strain Sediminicola luteus GDMCC 1.2596T.</title>
        <authorList>
            <person name="Liu Y."/>
        </authorList>
    </citation>
    <scope>NUCLEOTIDE SEQUENCE [LARGE SCALE GENOMIC DNA]</scope>
    <source>
        <strain evidence="2 3">GDMCC 1.2596</strain>
    </source>
</reference>
<organism evidence="2 3">
    <name type="scientific">Sediminicola luteus</name>
    <dbReference type="NCBI Taxonomy" id="319238"/>
    <lineage>
        <taxon>Bacteria</taxon>
        <taxon>Pseudomonadati</taxon>
        <taxon>Bacteroidota</taxon>
        <taxon>Flavobacteriia</taxon>
        <taxon>Flavobacteriales</taxon>
        <taxon>Flavobacteriaceae</taxon>
        <taxon>Sediminicola</taxon>
    </lineage>
</organism>
<evidence type="ECO:0000313" key="3">
    <source>
        <dbReference type="Proteomes" id="UP001549773"/>
    </source>
</evidence>
<accession>A0ABV2TXA7</accession>
<protein>
    <recommendedName>
        <fullName evidence="4">Energy transducer TonB</fullName>
    </recommendedName>
</protein>
<proteinExistence type="predicted"/>
<evidence type="ECO:0000256" key="1">
    <source>
        <dbReference type="SAM" id="MobiDB-lite"/>
    </source>
</evidence>
<evidence type="ECO:0008006" key="4">
    <source>
        <dbReference type="Google" id="ProtNLM"/>
    </source>
</evidence>
<name>A0ABV2TXA7_9FLAO</name>
<dbReference type="Proteomes" id="UP001549773">
    <property type="component" value="Unassembled WGS sequence"/>
</dbReference>
<sequence length="242" mass="27138">MKLNRSQLSFLITFFSMSLIVLALYNIHLGAKEQEEYIIELTLLDDEELEKLLEEENKVDKVVDQPSQSKSNLAVNEASKPSFGKPEPLKTLEELREDQETSSTSDEETDFLNSTNGYGANLQKLAKQREAAKQKLGELEAKKTKSTSYSKRSTTVSYSLVDRYHYDLPIPVYTCIEGGKIVINILVDPSGYVVEAEVNKKSSNTLNGCLVENAITYALLARFNSSDVENQKGTITYLFQGK</sequence>
<feature type="region of interest" description="Disordered" evidence="1">
    <location>
        <begin position="60"/>
        <end position="117"/>
    </location>
</feature>
<keyword evidence="3" id="KW-1185">Reference proteome</keyword>
<dbReference type="RefSeq" id="WP_354618679.1">
    <property type="nucleotide sequence ID" value="NZ_JBEWYP010000005.1"/>
</dbReference>
<feature type="compositionally biased region" description="Polar residues" evidence="1">
    <location>
        <begin position="65"/>
        <end position="74"/>
    </location>
</feature>
<comment type="caution">
    <text evidence="2">The sequence shown here is derived from an EMBL/GenBank/DDBJ whole genome shotgun (WGS) entry which is preliminary data.</text>
</comment>
<gene>
    <name evidence="2" type="ORF">ABXZ32_10745</name>
</gene>